<evidence type="ECO:0000313" key="2">
    <source>
        <dbReference type="Proteomes" id="UP000503462"/>
    </source>
</evidence>
<protein>
    <recommendedName>
        <fullName evidence="3">NAD-dependent epimerase/dehydratase domain-containing protein</fullName>
    </recommendedName>
</protein>
<dbReference type="AlphaFoldDB" id="A0A6H0XV03"/>
<dbReference type="EMBL" id="CP051141">
    <property type="protein sequence ID" value="QIW98484.1"/>
    <property type="molecule type" value="Genomic_DNA"/>
</dbReference>
<dbReference type="Gene3D" id="3.40.50.720">
    <property type="entry name" value="NAD(P)-binding Rossmann-like Domain"/>
    <property type="match status" value="1"/>
</dbReference>
<gene>
    <name evidence="1" type="ORF">AMS68_004002</name>
</gene>
<evidence type="ECO:0000313" key="1">
    <source>
        <dbReference type="EMBL" id="QIW98484.1"/>
    </source>
</evidence>
<keyword evidence="2" id="KW-1185">Reference proteome</keyword>
<organism evidence="1 2">
    <name type="scientific">Peltaster fructicola</name>
    <dbReference type="NCBI Taxonomy" id="286661"/>
    <lineage>
        <taxon>Eukaryota</taxon>
        <taxon>Fungi</taxon>
        <taxon>Dikarya</taxon>
        <taxon>Ascomycota</taxon>
        <taxon>Pezizomycotina</taxon>
        <taxon>Dothideomycetes</taxon>
        <taxon>Dothideomycetes incertae sedis</taxon>
        <taxon>Peltaster</taxon>
    </lineage>
</organism>
<sequence length="247" mass="27464">MKIVLAGTGFIGQEILDQCIQHQYIHHIYVLTRKPLDIKYRTHKKITQVQHENFDELPDILFGRFNEWGVSGCIWAVGPRSTVKNADEIQKIGVTYPVNAAEQFAKMVAPDMMESQTGKNIKPFRFVFISGWGAEHNQFRQLWVWSEWRKMKGSAEKGLNDVAAASQEIDGKKCLEVISLRAGTALAGGQAVTSIVSMATTPSIAVDLLAKTAIRVVLDGDAEGRTVLENKDCMGDEWAQINTLTLS</sequence>
<proteinExistence type="predicted"/>
<name>A0A6H0XV03_9PEZI</name>
<dbReference type="PANTHER" id="PTHR14097:SF9">
    <property type="entry name" value="EPIMERASE, PUTATIVE (AFU_ORTHOLOGUE AFUA_8G07320)-RELATED"/>
    <property type="match status" value="1"/>
</dbReference>
<evidence type="ECO:0008006" key="3">
    <source>
        <dbReference type="Google" id="ProtNLM"/>
    </source>
</evidence>
<dbReference type="InterPro" id="IPR036291">
    <property type="entry name" value="NAD(P)-bd_dom_sf"/>
</dbReference>
<reference evidence="1 2" key="1">
    <citation type="journal article" date="2016" name="Sci. Rep.">
        <title>Peltaster fructicola genome reveals evolution from an invasive phytopathogen to an ectophytic parasite.</title>
        <authorList>
            <person name="Xu C."/>
            <person name="Chen H."/>
            <person name="Gleason M.L."/>
            <person name="Xu J.R."/>
            <person name="Liu H."/>
            <person name="Zhang R."/>
            <person name="Sun G."/>
        </authorList>
    </citation>
    <scope>NUCLEOTIDE SEQUENCE [LARGE SCALE GENOMIC DNA]</scope>
    <source>
        <strain evidence="1 2">LNHT1506</strain>
    </source>
</reference>
<dbReference type="PANTHER" id="PTHR14097">
    <property type="entry name" value="OXIDOREDUCTASE HTATIP2"/>
    <property type="match status" value="1"/>
</dbReference>
<dbReference type="OrthoDB" id="3535423at2759"/>
<accession>A0A6H0XV03</accession>
<dbReference type="Proteomes" id="UP000503462">
    <property type="component" value="Chromosome 3"/>
</dbReference>
<dbReference type="SUPFAM" id="SSF51735">
    <property type="entry name" value="NAD(P)-binding Rossmann-fold domains"/>
    <property type="match status" value="1"/>
</dbReference>